<dbReference type="InterPro" id="IPR052196">
    <property type="entry name" value="Bact_Kbp"/>
</dbReference>
<dbReference type="STRING" id="1817756.A2140_04085"/>
<dbReference type="AlphaFoldDB" id="A0A1F6T0Z6"/>
<dbReference type="Gene3D" id="3.10.350.10">
    <property type="entry name" value="LysM domain"/>
    <property type="match status" value="1"/>
</dbReference>
<dbReference type="InterPro" id="IPR036779">
    <property type="entry name" value="LysM_dom_sf"/>
</dbReference>
<dbReference type="EMBL" id="MFSQ01000112">
    <property type="protein sequence ID" value="OGI38857.1"/>
    <property type="molecule type" value="Genomic_DNA"/>
</dbReference>
<feature type="domain" description="LysM" evidence="1">
    <location>
        <begin position="1"/>
        <end position="48"/>
    </location>
</feature>
<sequence>MVRGDHLWGISSKPTIYGNPYQWPLIFKANRDKIKDADLIQPGQVLSINRNASAAEVDAAVRHAKTRGAWKLGVVEDSDKKYLSN</sequence>
<dbReference type="CDD" id="cd00118">
    <property type="entry name" value="LysM"/>
    <property type="match status" value="1"/>
</dbReference>
<name>A0A1F6T0Z6_9PROT</name>
<evidence type="ECO:0000313" key="3">
    <source>
        <dbReference type="Proteomes" id="UP000178379"/>
    </source>
</evidence>
<dbReference type="InterPro" id="IPR018392">
    <property type="entry name" value="LysM"/>
</dbReference>
<protein>
    <recommendedName>
        <fullName evidence="1">LysM domain-containing protein</fullName>
    </recommendedName>
</protein>
<dbReference type="PROSITE" id="PS51782">
    <property type="entry name" value="LYSM"/>
    <property type="match status" value="1"/>
</dbReference>
<organism evidence="2 3">
    <name type="scientific">Candidatus Muproteobacteria bacterium RBG_16_62_13</name>
    <dbReference type="NCBI Taxonomy" id="1817756"/>
    <lineage>
        <taxon>Bacteria</taxon>
        <taxon>Pseudomonadati</taxon>
        <taxon>Pseudomonadota</taxon>
        <taxon>Candidatus Muproteobacteria</taxon>
    </lineage>
</organism>
<evidence type="ECO:0000259" key="1">
    <source>
        <dbReference type="PROSITE" id="PS51782"/>
    </source>
</evidence>
<dbReference type="PANTHER" id="PTHR34700:SF4">
    <property type="entry name" value="PHAGE-LIKE ELEMENT PBSX PROTEIN XKDP"/>
    <property type="match status" value="1"/>
</dbReference>
<accession>A0A1F6T0Z6</accession>
<proteinExistence type="predicted"/>
<gene>
    <name evidence="2" type="ORF">A2140_04085</name>
</gene>
<reference evidence="2 3" key="1">
    <citation type="journal article" date="2016" name="Nat. Commun.">
        <title>Thousands of microbial genomes shed light on interconnected biogeochemical processes in an aquifer system.</title>
        <authorList>
            <person name="Anantharaman K."/>
            <person name="Brown C.T."/>
            <person name="Hug L.A."/>
            <person name="Sharon I."/>
            <person name="Castelle C.J."/>
            <person name="Probst A.J."/>
            <person name="Thomas B.C."/>
            <person name="Singh A."/>
            <person name="Wilkins M.J."/>
            <person name="Karaoz U."/>
            <person name="Brodie E.L."/>
            <person name="Williams K.H."/>
            <person name="Hubbard S.S."/>
            <person name="Banfield J.F."/>
        </authorList>
    </citation>
    <scope>NUCLEOTIDE SEQUENCE [LARGE SCALE GENOMIC DNA]</scope>
</reference>
<evidence type="ECO:0000313" key="2">
    <source>
        <dbReference type="EMBL" id="OGI38857.1"/>
    </source>
</evidence>
<dbReference type="Pfam" id="PF01476">
    <property type="entry name" value="LysM"/>
    <property type="match status" value="1"/>
</dbReference>
<dbReference type="Proteomes" id="UP000178379">
    <property type="component" value="Unassembled WGS sequence"/>
</dbReference>
<dbReference type="PANTHER" id="PTHR34700">
    <property type="entry name" value="POTASSIUM BINDING PROTEIN KBP"/>
    <property type="match status" value="1"/>
</dbReference>
<comment type="caution">
    <text evidence="2">The sequence shown here is derived from an EMBL/GenBank/DDBJ whole genome shotgun (WGS) entry which is preliminary data.</text>
</comment>